<proteinExistence type="predicted"/>
<gene>
    <name evidence="2" type="ORF">EVOR1521_LOCUS12228</name>
</gene>
<evidence type="ECO:0000313" key="3">
    <source>
        <dbReference type="Proteomes" id="UP001178507"/>
    </source>
</evidence>
<accession>A0AA36IF91</accession>
<keyword evidence="3" id="KW-1185">Reference proteome</keyword>
<comment type="caution">
    <text evidence="2">The sequence shown here is derived from an EMBL/GenBank/DDBJ whole genome shotgun (WGS) entry which is preliminary data.</text>
</comment>
<dbReference type="AlphaFoldDB" id="A0AA36IF91"/>
<dbReference type="Proteomes" id="UP001178507">
    <property type="component" value="Unassembled WGS sequence"/>
</dbReference>
<dbReference type="EMBL" id="CAUJNA010001269">
    <property type="protein sequence ID" value="CAJ1385673.1"/>
    <property type="molecule type" value="Genomic_DNA"/>
</dbReference>
<sequence length="318" mass="36676">MGRSRSRRRRRSRSRRRPIECGESDEDPNALFRIELLPGRRRDPYPSFDLLVEEGDQQVQVPHVCSRPDEAYVIRVTNDSRRHVACAVTVDGENALLRDGSLIVAPGDCRELQGYLVSKNFVGKEYVKEYRDFLFGKPKVIEESGKNEEPSMPYTAYGRIVCEVYEAELDEEVDSDQELRGQTTHYRGAGLHGSNEERLVPEGKKKHFMYSAVTVQGSRSTIANSTRGRWWVRGRTKLRTLELRYRELHTLMLLGVDRKRLGLEEEESAVKYEKKEEEDEKPKLFDDSQIETCDLTNEEGAFWTTETAPEKVRPVDVS</sequence>
<feature type="region of interest" description="Disordered" evidence="1">
    <location>
        <begin position="1"/>
        <end position="26"/>
    </location>
</feature>
<organism evidence="2 3">
    <name type="scientific">Effrenium voratum</name>
    <dbReference type="NCBI Taxonomy" id="2562239"/>
    <lineage>
        <taxon>Eukaryota</taxon>
        <taxon>Sar</taxon>
        <taxon>Alveolata</taxon>
        <taxon>Dinophyceae</taxon>
        <taxon>Suessiales</taxon>
        <taxon>Symbiodiniaceae</taxon>
        <taxon>Effrenium</taxon>
    </lineage>
</organism>
<protein>
    <submittedName>
        <fullName evidence="2">Uncharacterized protein</fullName>
    </submittedName>
</protein>
<evidence type="ECO:0000256" key="1">
    <source>
        <dbReference type="SAM" id="MobiDB-lite"/>
    </source>
</evidence>
<reference evidence="2" key="1">
    <citation type="submission" date="2023-08" db="EMBL/GenBank/DDBJ databases">
        <authorList>
            <person name="Chen Y."/>
            <person name="Shah S."/>
            <person name="Dougan E. K."/>
            <person name="Thang M."/>
            <person name="Chan C."/>
        </authorList>
    </citation>
    <scope>NUCLEOTIDE SEQUENCE</scope>
</reference>
<feature type="compositionally biased region" description="Basic residues" evidence="1">
    <location>
        <begin position="1"/>
        <end position="16"/>
    </location>
</feature>
<evidence type="ECO:0000313" key="2">
    <source>
        <dbReference type="EMBL" id="CAJ1385673.1"/>
    </source>
</evidence>
<name>A0AA36IF91_9DINO</name>